<dbReference type="EMBL" id="JAOAMU010000002">
    <property type="protein sequence ID" value="MCT2561980.1"/>
    <property type="molecule type" value="Genomic_DNA"/>
</dbReference>
<evidence type="ECO:0000259" key="2">
    <source>
        <dbReference type="Pfam" id="PF07510"/>
    </source>
</evidence>
<feature type="domain" description="GmrSD restriction endonucleases C-terminal" evidence="2">
    <location>
        <begin position="489"/>
        <end position="573"/>
    </location>
</feature>
<dbReference type="GO" id="GO:0004519">
    <property type="term" value="F:endonuclease activity"/>
    <property type="evidence" value="ECO:0007669"/>
    <property type="project" value="UniProtKB-KW"/>
</dbReference>
<proteinExistence type="predicted"/>
<keyword evidence="3" id="KW-0540">Nuclease</keyword>
<keyword evidence="3" id="KW-0255">Endonuclease</keyword>
<dbReference type="PANTHER" id="PTHR35149">
    <property type="entry name" value="SLL5132 PROTEIN"/>
    <property type="match status" value="1"/>
</dbReference>
<evidence type="ECO:0000313" key="3">
    <source>
        <dbReference type="EMBL" id="MCT2561980.1"/>
    </source>
</evidence>
<dbReference type="Pfam" id="PF03235">
    <property type="entry name" value="GmrSD_N"/>
    <property type="match status" value="1"/>
</dbReference>
<dbReference type="RefSeq" id="WP_259838318.1">
    <property type="nucleotide sequence ID" value="NZ_JAOAMU010000002.1"/>
</dbReference>
<name>A0ABT2ITK0_9FLAO</name>
<feature type="domain" description="GmrSD restriction endonucleases N-terminal" evidence="1">
    <location>
        <begin position="17"/>
        <end position="226"/>
    </location>
</feature>
<comment type="caution">
    <text evidence="3">The sequence shown here is derived from an EMBL/GenBank/DDBJ whole genome shotgun (WGS) entry which is preliminary data.</text>
</comment>
<reference evidence="3 4" key="1">
    <citation type="submission" date="2022-09" db="EMBL/GenBank/DDBJ databases">
        <title>Chryseobacterium oleae sp.nov., isolated from the inter-root soil of Pyrola calliantha H. Andr. in Tibet.</title>
        <authorList>
            <person name="Li Z."/>
        </authorList>
    </citation>
    <scope>NUCLEOTIDE SEQUENCE [LARGE SCALE GENOMIC DNA]</scope>
    <source>
        <strain evidence="4">pc1-10</strain>
    </source>
</reference>
<dbReference type="Proteomes" id="UP001525566">
    <property type="component" value="Unassembled WGS sequence"/>
</dbReference>
<accession>A0ABT2ITK0</accession>
<keyword evidence="4" id="KW-1185">Reference proteome</keyword>
<gene>
    <name evidence="3" type="ORF">N0B48_08785</name>
</gene>
<sequence>MCKFEIAPKRLINFDYTVNVPVYQRPYCWGEEEIERLLEDFLENQKNLGYFIGNIIAVDNDGVYDLIDGQQRFTTLWILCLYLAHQNKQNEQYRNLLHFCCTDDQSRLSFSIRKHTNLYLEELLRSHEQIEKGKRFWEIDHLLSASSGSKKLKPELEQNRNIAAAFSIIENWIKDRKQNISIEFLLEKVSFQFLTAPAGSDENKLFIQINTNGTQLQHYDILKSELINAILPGNRIEYAKIWDKMTLQYYSKAESEYNEDHASQTALKDIIQDVMTGSCETVDENEEDEDQKETQDYHYEYMTDFNTLLIHTLYIFQKKHGSQYNIGAPSMFDKEQLLKVFGNFREMISDKNQEDLRHQIAVDFIMVLREVKNKIDQHIIFKDLEDNGFELLDISLKENEEEHQYSVRKKESEQLQRMLYHSNWDKKHFWLGLYIDFLLNNENEDDDLKHLEVIDNALSGSASAFKVYAFYFNENTSLECGQKDFKKVEDFKFGEIQRYWFYKLEYLLWKNNQVKYPNYKITSRSSVEHVLPQSKYDDFDKKDIDIHTFGNLTLLSVSENSSFSDDHLNNKLKYLNGMKNPPLKLKKLFEKLEENGLIEDFNFEKDTVPYDFSGLKETLREHETEMLSLLENHYAE</sequence>
<dbReference type="Pfam" id="PF07510">
    <property type="entry name" value="GmrSD_C"/>
    <property type="match status" value="1"/>
</dbReference>
<organism evidence="3 4">
    <name type="scientific">Chryseobacterium herbae</name>
    <dbReference type="NCBI Taxonomy" id="2976476"/>
    <lineage>
        <taxon>Bacteria</taxon>
        <taxon>Pseudomonadati</taxon>
        <taxon>Bacteroidota</taxon>
        <taxon>Flavobacteriia</taxon>
        <taxon>Flavobacteriales</taxon>
        <taxon>Weeksellaceae</taxon>
        <taxon>Chryseobacterium group</taxon>
        <taxon>Chryseobacterium</taxon>
    </lineage>
</organism>
<dbReference type="InterPro" id="IPR011089">
    <property type="entry name" value="GmrSD_C"/>
</dbReference>
<dbReference type="InterPro" id="IPR004919">
    <property type="entry name" value="GmrSD_N"/>
</dbReference>
<evidence type="ECO:0000313" key="4">
    <source>
        <dbReference type="Proteomes" id="UP001525566"/>
    </source>
</evidence>
<evidence type="ECO:0000259" key="1">
    <source>
        <dbReference type="Pfam" id="PF03235"/>
    </source>
</evidence>
<dbReference type="PANTHER" id="PTHR35149:SF1">
    <property type="entry name" value="DUF5655 DOMAIN-CONTAINING PROTEIN"/>
    <property type="match status" value="1"/>
</dbReference>
<protein>
    <submittedName>
        <fullName evidence="3">DUF262 domain-containing HNH endonuclease family protein</fullName>
    </submittedName>
</protein>
<keyword evidence="3" id="KW-0378">Hydrolase</keyword>